<evidence type="ECO:0000259" key="6">
    <source>
        <dbReference type="PROSITE" id="PS50262"/>
    </source>
</evidence>
<dbReference type="Gene3D" id="1.20.1070.10">
    <property type="entry name" value="Rhodopsin 7-helix transmembrane proteins"/>
    <property type="match status" value="1"/>
</dbReference>
<feature type="transmembrane region" description="Helical" evidence="5">
    <location>
        <begin position="178"/>
        <end position="198"/>
    </location>
</feature>
<comment type="subcellular location">
    <subcellularLocation>
        <location evidence="1">Membrane</location>
    </subcellularLocation>
</comment>
<accession>A0A815K531</accession>
<evidence type="ECO:0000256" key="5">
    <source>
        <dbReference type="SAM" id="Phobius"/>
    </source>
</evidence>
<feature type="transmembrane region" description="Helical" evidence="5">
    <location>
        <begin position="129"/>
        <end position="151"/>
    </location>
</feature>
<dbReference type="EMBL" id="CAJOBC010082392">
    <property type="protein sequence ID" value="CAF4285499.1"/>
    <property type="molecule type" value="Genomic_DNA"/>
</dbReference>
<proteinExistence type="predicted"/>
<dbReference type="GO" id="GO:0016020">
    <property type="term" value="C:membrane"/>
    <property type="evidence" value="ECO:0007669"/>
    <property type="project" value="UniProtKB-SubCell"/>
</dbReference>
<comment type="caution">
    <text evidence="7">The sequence shown here is derived from an EMBL/GenBank/DDBJ whole genome shotgun (WGS) entry which is preliminary data.</text>
</comment>
<dbReference type="Proteomes" id="UP000663829">
    <property type="component" value="Unassembled WGS sequence"/>
</dbReference>
<dbReference type="InterPro" id="IPR017452">
    <property type="entry name" value="GPCR_Rhodpsn_7TM"/>
</dbReference>
<keyword evidence="9" id="KW-1185">Reference proteome</keyword>
<evidence type="ECO:0000313" key="7">
    <source>
        <dbReference type="EMBL" id="CAF1390936.1"/>
    </source>
</evidence>
<dbReference type="OrthoDB" id="10060695at2759"/>
<evidence type="ECO:0000256" key="2">
    <source>
        <dbReference type="ARBA" id="ARBA00022692"/>
    </source>
</evidence>
<keyword evidence="2 5" id="KW-0812">Transmembrane</keyword>
<sequence>MWTGIDRSMQDKCRLKIANGFIFHNLLDTILCKIITYLLSCLTRMSYWLTSFITIERVYVTKYPTGQWFKKPIIAKRVIIITVLGVLAAHIYEPIYYHIVSDPKYTEFGTWCVSHYSSFWSIYNQITVFIHYVIPFLINFISTFILIILIAQNRSSAMQNQTKLKLVKKYFYEHKDRFIPSITIILSSLPQLIISFSLACTGLTTSWLRYPLIVAYFLSYTPQIIGYFLYVVSSQFYRSKLYETKLGKMLKPRETRENLESSVVAKNTAKSEI</sequence>
<keyword evidence="3 5" id="KW-1133">Transmembrane helix</keyword>
<dbReference type="CDD" id="cd00637">
    <property type="entry name" value="7tm_classA_rhodopsin-like"/>
    <property type="match status" value="1"/>
</dbReference>
<feature type="transmembrane region" description="Helical" evidence="5">
    <location>
        <begin position="210"/>
        <end position="232"/>
    </location>
</feature>
<organism evidence="7 9">
    <name type="scientific">Didymodactylos carnosus</name>
    <dbReference type="NCBI Taxonomy" id="1234261"/>
    <lineage>
        <taxon>Eukaryota</taxon>
        <taxon>Metazoa</taxon>
        <taxon>Spiralia</taxon>
        <taxon>Gnathifera</taxon>
        <taxon>Rotifera</taxon>
        <taxon>Eurotatoria</taxon>
        <taxon>Bdelloidea</taxon>
        <taxon>Philodinida</taxon>
        <taxon>Philodinidae</taxon>
        <taxon>Didymodactylos</taxon>
    </lineage>
</organism>
<gene>
    <name evidence="7" type="ORF">GPM918_LOCUS32790</name>
    <name evidence="8" type="ORF">SRO942_LOCUS33463</name>
</gene>
<reference evidence="7" key="1">
    <citation type="submission" date="2021-02" db="EMBL/GenBank/DDBJ databases">
        <authorList>
            <person name="Nowell W R."/>
        </authorList>
    </citation>
    <scope>NUCLEOTIDE SEQUENCE</scope>
</reference>
<evidence type="ECO:0000313" key="9">
    <source>
        <dbReference type="Proteomes" id="UP000663829"/>
    </source>
</evidence>
<name>A0A815K531_9BILA</name>
<dbReference type="Proteomes" id="UP000681722">
    <property type="component" value="Unassembled WGS sequence"/>
</dbReference>
<dbReference type="EMBL" id="CAJNOQ010016984">
    <property type="protein sequence ID" value="CAF1390936.1"/>
    <property type="molecule type" value="Genomic_DNA"/>
</dbReference>
<evidence type="ECO:0000256" key="1">
    <source>
        <dbReference type="ARBA" id="ARBA00004370"/>
    </source>
</evidence>
<keyword evidence="4 5" id="KW-0472">Membrane</keyword>
<evidence type="ECO:0000313" key="8">
    <source>
        <dbReference type="EMBL" id="CAF4285499.1"/>
    </source>
</evidence>
<dbReference type="SUPFAM" id="SSF81321">
    <property type="entry name" value="Family A G protein-coupled receptor-like"/>
    <property type="match status" value="1"/>
</dbReference>
<dbReference type="PROSITE" id="PS50262">
    <property type="entry name" value="G_PROTEIN_RECEP_F1_2"/>
    <property type="match status" value="1"/>
</dbReference>
<feature type="domain" description="G-protein coupled receptors family 1 profile" evidence="6">
    <location>
        <begin position="1"/>
        <end position="230"/>
    </location>
</feature>
<dbReference type="AlphaFoldDB" id="A0A815K531"/>
<evidence type="ECO:0000256" key="4">
    <source>
        <dbReference type="ARBA" id="ARBA00023136"/>
    </source>
</evidence>
<evidence type="ECO:0000256" key="3">
    <source>
        <dbReference type="ARBA" id="ARBA00022989"/>
    </source>
</evidence>
<feature type="transmembrane region" description="Helical" evidence="5">
    <location>
        <begin position="73"/>
        <end position="92"/>
    </location>
</feature>
<feature type="transmembrane region" description="Helical" evidence="5">
    <location>
        <begin position="21"/>
        <end position="39"/>
    </location>
</feature>
<protein>
    <recommendedName>
        <fullName evidence="6">G-protein coupled receptors family 1 profile domain-containing protein</fullName>
    </recommendedName>
</protein>